<dbReference type="SUPFAM" id="SSF53850">
    <property type="entry name" value="Periplasmic binding protein-like II"/>
    <property type="match status" value="1"/>
</dbReference>
<gene>
    <name evidence="2" type="ORF">K8V05_12920</name>
</gene>
<dbReference type="InterPro" id="IPR024370">
    <property type="entry name" value="PBP_domain"/>
</dbReference>
<reference evidence="2" key="2">
    <citation type="submission" date="2021-09" db="EMBL/GenBank/DDBJ databases">
        <authorList>
            <person name="Gilroy R."/>
        </authorList>
    </citation>
    <scope>NUCLEOTIDE SEQUENCE</scope>
    <source>
        <strain evidence="2">6966</strain>
    </source>
</reference>
<evidence type="ECO:0000259" key="1">
    <source>
        <dbReference type="Pfam" id="PF12849"/>
    </source>
</evidence>
<dbReference type="AlphaFoldDB" id="A0A921L161"/>
<comment type="caution">
    <text evidence="2">The sequence shown here is derived from an EMBL/GenBank/DDBJ whole genome shotgun (WGS) entry which is preliminary data.</text>
</comment>
<dbReference type="EMBL" id="DYVS01000240">
    <property type="protein sequence ID" value="HJF71648.1"/>
    <property type="molecule type" value="Genomic_DNA"/>
</dbReference>
<feature type="non-terminal residue" evidence="2">
    <location>
        <position position="1"/>
    </location>
</feature>
<proteinExistence type="predicted"/>
<evidence type="ECO:0000313" key="3">
    <source>
        <dbReference type="Proteomes" id="UP000742098"/>
    </source>
</evidence>
<dbReference type="Gene3D" id="3.40.190.10">
    <property type="entry name" value="Periplasmic binding protein-like II"/>
    <property type="match status" value="2"/>
</dbReference>
<evidence type="ECO:0000313" key="2">
    <source>
        <dbReference type="EMBL" id="HJF71648.1"/>
    </source>
</evidence>
<name>A0A921L161_9BACT</name>
<feature type="domain" description="PBP" evidence="1">
    <location>
        <begin position="2"/>
        <end position="92"/>
    </location>
</feature>
<reference evidence="2" key="1">
    <citation type="journal article" date="2021" name="PeerJ">
        <title>Extensive microbial diversity within the chicken gut microbiome revealed by metagenomics and culture.</title>
        <authorList>
            <person name="Gilroy R."/>
            <person name="Ravi A."/>
            <person name="Getino M."/>
            <person name="Pursley I."/>
            <person name="Horton D.L."/>
            <person name="Alikhan N.F."/>
            <person name="Baker D."/>
            <person name="Gharbi K."/>
            <person name="Hall N."/>
            <person name="Watson M."/>
            <person name="Adriaenssens E.M."/>
            <person name="Foster-Nyarko E."/>
            <person name="Jarju S."/>
            <person name="Secka A."/>
            <person name="Antonio M."/>
            <person name="Oren A."/>
            <person name="Chaudhuri R.R."/>
            <person name="La Ragione R."/>
            <person name="Hildebrand F."/>
            <person name="Pallen M.J."/>
        </authorList>
    </citation>
    <scope>NUCLEOTIDE SEQUENCE</scope>
    <source>
        <strain evidence="2">6966</strain>
    </source>
</reference>
<sequence>RDVIEYVTRTPGAMGVIRVNWISDEQDSLCRDFRKEIQVARISRAELPTYGNSYQPYQYYLYTGQYPLSRDIYILLNDPRSALPTGLTSFFAGARGQRIILKAGLLPATMPVNIVNVRDQL</sequence>
<protein>
    <submittedName>
        <fullName evidence="2">Substrate-binding domain-containing protein</fullName>
    </submittedName>
</protein>
<dbReference type="Pfam" id="PF12849">
    <property type="entry name" value="PBP_like_2"/>
    <property type="match status" value="1"/>
</dbReference>
<organism evidence="2 3">
    <name type="scientific">Butyricimonas virosa</name>
    <dbReference type="NCBI Taxonomy" id="544645"/>
    <lineage>
        <taxon>Bacteria</taxon>
        <taxon>Pseudomonadati</taxon>
        <taxon>Bacteroidota</taxon>
        <taxon>Bacteroidia</taxon>
        <taxon>Bacteroidales</taxon>
        <taxon>Odoribacteraceae</taxon>
        <taxon>Butyricimonas</taxon>
    </lineage>
</organism>
<accession>A0A921L161</accession>
<dbReference type="Proteomes" id="UP000742098">
    <property type="component" value="Unassembled WGS sequence"/>
</dbReference>